<reference evidence="2 3" key="1">
    <citation type="submission" date="2019-10" db="EMBL/GenBank/DDBJ databases">
        <title>Actinomadura rubteroloni sp. nov. and Actinomadura macrotermitis sp. nov., isolated from the gut of fungus growing-termite Macrotermes natalensis.</title>
        <authorList>
            <person name="Benndorf R."/>
            <person name="Martin K."/>
            <person name="Kuefner M."/>
            <person name="De Beer W."/>
            <person name="Kaster A.-K."/>
            <person name="Vollmers J."/>
            <person name="Poulsen M."/>
            <person name="Beemelmanns C."/>
        </authorList>
    </citation>
    <scope>NUCLEOTIDE SEQUENCE [LARGE SCALE GENOMIC DNA]</scope>
    <source>
        <strain evidence="2 3">RB68</strain>
    </source>
</reference>
<evidence type="ECO:0000259" key="1">
    <source>
        <dbReference type="Pfam" id="PF04149"/>
    </source>
</evidence>
<name>A0A7K0BN63_9ACTN</name>
<keyword evidence="3" id="KW-1185">Reference proteome</keyword>
<feature type="domain" description="DUF397" evidence="1">
    <location>
        <begin position="7"/>
        <end position="59"/>
    </location>
</feature>
<evidence type="ECO:0000313" key="2">
    <source>
        <dbReference type="EMBL" id="MQY02628.1"/>
    </source>
</evidence>
<dbReference type="AlphaFoldDB" id="A0A7K0BN63"/>
<sequence length="63" mass="6730">MGMSGTVWRKASRSNDTGGACVAMARLPEGTGLRDSIDPDGPRLTLSRAALANLLESVRERRT</sequence>
<dbReference type="EMBL" id="WEGH01000001">
    <property type="protein sequence ID" value="MQY02628.1"/>
    <property type="molecule type" value="Genomic_DNA"/>
</dbReference>
<dbReference type="RefSeq" id="WP_153532233.1">
    <property type="nucleotide sequence ID" value="NZ_WEGH01000001.1"/>
</dbReference>
<dbReference type="Proteomes" id="UP000487268">
    <property type="component" value="Unassembled WGS sequence"/>
</dbReference>
<gene>
    <name evidence="2" type="ORF">ACRB68_06600</name>
</gene>
<proteinExistence type="predicted"/>
<evidence type="ECO:0000313" key="3">
    <source>
        <dbReference type="Proteomes" id="UP000487268"/>
    </source>
</evidence>
<dbReference type="InterPro" id="IPR007278">
    <property type="entry name" value="DUF397"/>
</dbReference>
<dbReference type="Pfam" id="PF04149">
    <property type="entry name" value="DUF397"/>
    <property type="match status" value="1"/>
</dbReference>
<comment type="caution">
    <text evidence="2">The sequence shown here is derived from an EMBL/GenBank/DDBJ whole genome shotgun (WGS) entry which is preliminary data.</text>
</comment>
<dbReference type="OrthoDB" id="3482334at2"/>
<accession>A0A7K0BN63</accession>
<protein>
    <recommendedName>
        <fullName evidence="1">DUF397 domain-containing protein</fullName>
    </recommendedName>
</protein>
<organism evidence="2 3">
    <name type="scientific">Actinomadura macrotermitis</name>
    <dbReference type="NCBI Taxonomy" id="2585200"/>
    <lineage>
        <taxon>Bacteria</taxon>
        <taxon>Bacillati</taxon>
        <taxon>Actinomycetota</taxon>
        <taxon>Actinomycetes</taxon>
        <taxon>Streptosporangiales</taxon>
        <taxon>Thermomonosporaceae</taxon>
        <taxon>Actinomadura</taxon>
    </lineage>
</organism>